<name>A0A7T4TAI6_9BURK</name>
<organism evidence="1 2">
    <name type="scientific">Paraburkholderia ginsengisoli</name>
    <dbReference type="NCBI Taxonomy" id="311231"/>
    <lineage>
        <taxon>Bacteria</taxon>
        <taxon>Pseudomonadati</taxon>
        <taxon>Pseudomonadota</taxon>
        <taxon>Betaproteobacteria</taxon>
        <taxon>Burkholderiales</taxon>
        <taxon>Burkholderiaceae</taxon>
        <taxon>Paraburkholderia</taxon>
    </lineage>
</organism>
<sequence length="86" mass="9666">MVAFEEKPAARRRLLDASGWVALSDYCVADGAPRIGFGRRHCDVSGTVRAARAFREFNRARNNRANRGLRCIANRACTRPNPPHRD</sequence>
<evidence type="ECO:0000313" key="1">
    <source>
        <dbReference type="EMBL" id="QQC65435.1"/>
    </source>
</evidence>
<proteinExistence type="predicted"/>
<evidence type="ECO:0000313" key="2">
    <source>
        <dbReference type="Proteomes" id="UP000595610"/>
    </source>
</evidence>
<dbReference type="RefSeq" id="WP_042327786.1">
    <property type="nucleotide sequence ID" value="NZ_CP066075.1"/>
</dbReference>
<dbReference type="Proteomes" id="UP000595610">
    <property type="component" value="Chromosome 1"/>
</dbReference>
<reference evidence="1 2" key="1">
    <citation type="submission" date="2020-12" db="EMBL/GenBank/DDBJ databases">
        <title>FDA dAtabase for Regulatory Grade micrObial Sequences (FDA-ARGOS): Supporting development and validation of Infectious Disease Dx tests.</title>
        <authorList>
            <person name="Nelson B."/>
            <person name="Plummer A."/>
            <person name="Tallon L."/>
            <person name="Sadzewicz L."/>
            <person name="Zhao X."/>
            <person name="Boylan J."/>
            <person name="Ott S."/>
            <person name="Bowen H."/>
            <person name="Vavikolanu K."/>
            <person name="Mehta A."/>
            <person name="Aluvathingal J."/>
            <person name="Nadendla S."/>
            <person name="Myers T."/>
            <person name="Yan Y."/>
            <person name="Sichtig H."/>
        </authorList>
    </citation>
    <scope>NUCLEOTIDE SEQUENCE [LARGE SCALE GENOMIC DNA]</scope>
    <source>
        <strain evidence="1 2">FDAARGOS_1049</strain>
    </source>
</reference>
<dbReference type="EMBL" id="CP066075">
    <property type="protein sequence ID" value="QQC65435.1"/>
    <property type="molecule type" value="Genomic_DNA"/>
</dbReference>
<keyword evidence="2" id="KW-1185">Reference proteome</keyword>
<accession>A0A7T4TAI6</accession>
<gene>
    <name evidence="1" type="ORF">I6I06_08265</name>
</gene>
<dbReference type="AlphaFoldDB" id="A0A7T4TAI6"/>
<protein>
    <submittedName>
        <fullName evidence="1">Uncharacterized protein</fullName>
    </submittedName>
</protein>
<dbReference type="KEGG" id="pgis:I6I06_08265"/>